<keyword evidence="4" id="KW-1185">Reference proteome</keyword>
<dbReference type="CDD" id="cd06193">
    <property type="entry name" value="siderophore_interacting"/>
    <property type="match status" value="1"/>
</dbReference>
<dbReference type="GO" id="GO:0016787">
    <property type="term" value="F:hydrolase activity"/>
    <property type="evidence" value="ECO:0007669"/>
    <property type="project" value="UniProtKB-KW"/>
</dbReference>
<dbReference type="Gene3D" id="3.40.50.80">
    <property type="entry name" value="Nucleotide-binding domain of ferredoxin-NADP reductase (FNR) module"/>
    <property type="match status" value="1"/>
</dbReference>
<dbReference type="PROSITE" id="PS51384">
    <property type="entry name" value="FAD_FR"/>
    <property type="match status" value="1"/>
</dbReference>
<dbReference type="eggNOG" id="COG2375">
    <property type="taxonomic scope" value="Bacteria"/>
</dbReference>
<dbReference type="Gene3D" id="2.40.30.10">
    <property type="entry name" value="Translation factors"/>
    <property type="match status" value="1"/>
</dbReference>
<reference evidence="3 4" key="1">
    <citation type="journal article" date="2011" name="J. Bacteriol.">
        <title>Genome sequence of Salinisphaera shabanensis, a gammaproteobacterium from the harsh, variable environment of the brine-seawater interface of the Shaban Deep in the Red Sea.</title>
        <authorList>
            <person name="Antunes A."/>
            <person name="Alam I."/>
            <person name="Bajic V.B."/>
            <person name="Stingl U."/>
        </authorList>
    </citation>
    <scope>NUCLEOTIDE SEQUENCE [LARGE SCALE GENOMIC DNA]</scope>
    <source>
        <strain evidence="3 4">E1L3A</strain>
    </source>
</reference>
<dbReference type="InterPro" id="IPR013113">
    <property type="entry name" value="SIP_FAD-bd"/>
</dbReference>
<dbReference type="SUPFAM" id="SSF63380">
    <property type="entry name" value="Riboflavin synthase domain-like"/>
    <property type="match status" value="1"/>
</dbReference>
<dbReference type="AlphaFoldDB" id="U2E9U3"/>
<dbReference type="OrthoDB" id="9814826at2"/>
<evidence type="ECO:0000313" key="3">
    <source>
        <dbReference type="EMBL" id="ERJ20451.1"/>
    </source>
</evidence>
<name>U2E9U3_9GAMM</name>
<dbReference type="STRING" id="1033802.SSPSH_000561"/>
<dbReference type="PANTHER" id="PTHR30157">
    <property type="entry name" value="FERRIC REDUCTASE, NADPH-DEPENDENT"/>
    <property type="match status" value="1"/>
</dbReference>
<dbReference type="InterPro" id="IPR039374">
    <property type="entry name" value="SIP_fam"/>
</dbReference>
<comment type="similarity">
    <text evidence="1">Belongs to the SIP oxidoreductase family.</text>
</comment>
<feature type="domain" description="FAD-binding FR-type" evidence="2">
    <location>
        <begin position="4"/>
        <end position="131"/>
    </location>
</feature>
<dbReference type="Pfam" id="PF04954">
    <property type="entry name" value="SIP"/>
    <property type="match status" value="1"/>
</dbReference>
<reference evidence="3 4" key="2">
    <citation type="journal article" date="2013" name="PLoS ONE">
        <title>INDIGO - INtegrated Data Warehouse of MIcrobial GenOmes with Examples from the Red Sea Extremophiles.</title>
        <authorList>
            <person name="Alam I."/>
            <person name="Antunes A."/>
            <person name="Kamau A.A."/>
            <person name="Ba Alawi W."/>
            <person name="Kalkatawi M."/>
            <person name="Stingl U."/>
            <person name="Bajic V.B."/>
        </authorList>
    </citation>
    <scope>NUCLEOTIDE SEQUENCE [LARGE SCALE GENOMIC DNA]</scope>
    <source>
        <strain evidence="3 4">E1L3A</strain>
    </source>
</reference>
<dbReference type="InterPro" id="IPR017927">
    <property type="entry name" value="FAD-bd_FR_type"/>
</dbReference>
<dbReference type="InterPro" id="IPR039261">
    <property type="entry name" value="FNR_nucleotide-bd"/>
</dbReference>
<sequence length="271" mass="29395">MSARGPWPLQVTDVARLSPSLLRVELAGEDGVLAGFAGDRAGAHIKIFLPQPGETAPALPEFTPSGPRWPQSRPRAITRTYSVRYFDTQRQRLYVDFVLHGDDGPASAWARRARVGDTIGVAGPGGPSPMLAPVDRVLLAGDITALPAIAALLESLPAQVSGHAIVQLPADADRPELDYAASVTIDWLRAPHVDHADTPLVHALKALTPPAESVAAWVAGENASVLAMRAHLRDVWQLPRRQIYAVPYWKARASEEAYHAERHRVMDNFDS</sequence>
<dbReference type="Pfam" id="PF08021">
    <property type="entry name" value="FAD_binding_9"/>
    <property type="match status" value="1"/>
</dbReference>
<dbReference type="InterPro" id="IPR017938">
    <property type="entry name" value="Riboflavin_synthase-like_b-brl"/>
</dbReference>
<proteinExistence type="inferred from homology"/>
<dbReference type="RefSeq" id="WP_006914149.1">
    <property type="nucleotide sequence ID" value="NZ_AFNV02000003.1"/>
</dbReference>
<protein>
    <submittedName>
        <fullName evidence="3">Vibriobactin utilization protein ViuB</fullName>
        <ecNumber evidence="3">3.6.3.34</ecNumber>
    </submittedName>
</protein>
<evidence type="ECO:0000256" key="1">
    <source>
        <dbReference type="ARBA" id="ARBA00035644"/>
    </source>
</evidence>
<dbReference type="EMBL" id="AFNV02000003">
    <property type="protein sequence ID" value="ERJ20451.1"/>
    <property type="molecule type" value="Genomic_DNA"/>
</dbReference>
<dbReference type="InterPro" id="IPR007037">
    <property type="entry name" value="SIP_rossman_dom"/>
</dbReference>
<dbReference type="Proteomes" id="UP000006242">
    <property type="component" value="Unassembled WGS sequence"/>
</dbReference>
<dbReference type="PANTHER" id="PTHR30157:SF0">
    <property type="entry name" value="NADPH-DEPENDENT FERRIC-CHELATE REDUCTASE"/>
    <property type="match status" value="1"/>
</dbReference>
<dbReference type="EC" id="3.6.3.34" evidence="3"/>
<organism evidence="3 4">
    <name type="scientific">Salinisphaera shabanensis E1L3A</name>
    <dbReference type="NCBI Taxonomy" id="1033802"/>
    <lineage>
        <taxon>Bacteria</taxon>
        <taxon>Pseudomonadati</taxon>
        <taxon>Pseudomonadota</taxon>
        <taxon>Gammaproteobacteria</taxon>
        <taxon>Salinisphaerales</taxon>
        <taxon>Salinisphaeraceae</taxon>
        <taxon>Salinisphaera</taxon>
    </lineage>
</organism>
<gene>
    <name evidence="3" type="primary">viuB</name>
    <name evidence="3" type="ORF">SSPSH_000561</name>
</gene>
<dbReference type="GO" id="GO:0016491">
    <property type="term" value="F:oxidoreductase activity"/>
    <property type="evidence" value="ECO:0007669"/>
    <property type="project" value="InterPro"/>
</dbReference>
<evidence type="ECO:0000259" key="2">
    <source>
        <dbReference type="PROSITE" id="PS51384"/>
    </source>
</evidence>
<evidence type="ECO:0000313" key="4">
    <source>
        <dbReference type="Proteomes" id="UP000006242"/>
    </source>
</evidence>
<accession>U2E9U3</accession>
<keyword evidence="3" id="KW-0378">Hydrolase</keyword>
<comment type="caution">
    <text evidence="3">The sequence shown here is derived from an EMBL/GenBank/DDBJ whole genome shotgun (WGS) entry which is preliminary data.</text>
</comment>